<dbReference type="RefSeq" id="WP_086063199.1">
    <property type="nucleotide sequence ID" value="NZ_CP021108.1"/>
</dbReference>
<dbReference type="PIRSF" id="PIRSF017082">
    <property type="entry name" value="YflP"/>
    <property type="match status" value="1"/>
</dbReference>
<dbReference type="Proteomes" id="UP000194151">
    <property type="component" value="Chromosome"/>
</dbReference>
<dbReference type="OrthoDB" id="8678477at2"/>
<evidence type="ECO:0000313" key="4">
    <source>
        <dbReference type="Proteomes" id="UP000194151"/>
    </source>
</evidence>
<evidence type="ECO:0000313" key="3">
    <source>
        <dbReference type="EMBL" id="ARP79966.1"/>
    </source>
</evidence>
<evidence type="ECO:0000256" key="1">
    <source>
        <dbReference type="ARBA" id="ARBA00006987"/>
    </source>
</evidence>
<evidence type="ECO:0000256" key="2">
    <source>
        <dbReference type="SAM" id="SignalP"/>
    </source>
</evidence>
<dbReference type="CDD" id="cd13578">
    <property type="entry name" value="PBP2_Bug27"/>
    <property type="match status" value="1"/>
</dbReference>
<dbReference type="Gene3D" id="3.40.190.150">
    <property type="entry name" value="Bordetella uptake gene, domain 1"/>
    <property type="match status" value="1"/>
</dbReference>
<comment type="similarity">
    <text evidence="1">Belongs to the UPF0065 (bug) family.</text>
</comment>
<dbReference type="Gene3D" id="3.40.190.10">
    <property type="entry name" value="Periplasmic binding protein-like II"/>
    <property type="match status" value="1"/>
</dbReference>
<keyword evidence="4" id="KW-1185">Reference proteome</keyword>
<organism evidence="3 4">
    <name type="scientific">Bordetella genomosp. 8</name>
    <dbReference type="NCBI Taxonomy" id="1416806"/>
    <lineage>
        <taxon>Bacteria</taxon>
        <taxon>Pseudomonadati</taxon>
        <taxon>Pseudomonadota</taxon>
        <taxon>Betaproteobacteria</taxon>
        <taxon>Burkholderiales</taxon>
        <taxon>Alcaligenaceae</taxon>
        <taxon>Bordetella</taxon>
    </lineage>
</organism>
<keyword evidence="2" id="KW-0732">Signal</keyword>
<dbReference type="PANTHER" id="PTHR42928:SF5">
    <property type="entry name" value="BLR1237 PROTEIN"/>
    <property type="match status" value="1"/>
</dbReference>
<dbReference type="Pfam" id="PF03401">
    <property type="entry name" value="TctC"/>
    <property type="match status" value="1"/>
</dbReference>
<dbReference type="KEGG" id="bgv:CAL12_03420"/>
<protein>
    <submittedName>
        <fullName evidence="3">LacI family transcriptional regulator</fullName>
    </submittedName>
</protein>
<reference evidence="3 4" key="1">
    <citation type="submission" date="2017-05" db="EMBL/GenBank/DDBJ databases">
        <title>Complete and WGS of Bordetella genogroups.</title>
        <authorList>
            <person name="Spilker T."/>
            <person name="LiPuma J."/>
        </authorList>
    </citation>
    <scope>NUCLEOTIDE SEQUENCE [LARGE SCALE GENOMIC DNA]</scope>
    <source>
        <strain evidence="3 4">AU19157</strain>
    </source>
</reference>
<dbReference type="InterPro" id="IPR005064">
    <property type="entry name" value="BUG"/>
</dbReference>
<dbReference type="EMBL" id="CP021108">
    <property type="protein sequence ID" value="ARP79966.1"/>
    <property type="molecule type" value="Genomic_DNA"/>
</dbReference>
<dbReference type="PANTHER" id="PTHR42928">
    <property type="entry name" value="TRICARBOXYLATE-BINDING PROTEIN"/>
    <property type="match status" value="1"/>
</dbReference>
<dbReference type="STRING" id="1416806.CAL12_03420"/>
<name>A0A1W6YFT8_9BORD</name>
<accession>A0A1W6YFT8</accession>
<gene>
    <name evidence="3" type="ORF">CAL12_03420</name>
</gene>
<dbReference type="AlphaFoldDB" id="A0A1W6YFT8"/>
<dbReference type="InterPro" id="IPR042100">
    <property type="entry name" value="Bug_dom1"/>
</dbReference>
<feature type="signal peptide" evidence="2">
    <location>
        <begin position="1"/>
        <end position="33"/>
    </location>
</feature>
<dbReference type="SUPFAM" id="SSF53850">
    <property type="entry name" value="Periplasmic binding protein-like II"/>
    <property type="match status" value="1"/>
</dbReference>
<proteinExistence type="inferred from homology"/>
<feature type="chain" id="PRO_5013184792" evidence="2">
    <location>
        <begin position="34"/>
        <end position="335"/>
    </location>
</feature>
<sequence>MTNTSHRIDRRRRTVLRSAFLLAASAAAGIGVAQDFPVKPIRLIVPAPPGGGTDAMARLLANALADSAKWNVVAENRPGGGGNIGFDQAFRSTPDGYTLALGESSNMIVNEFLYHRIPYDIEKDMQPIALLARVPLVLIVAANGPYGSVADLAAAARKKKITFASSGNGTLAHLMGERWKGQAGLDMLHVPYRGAAPALTDLIGGQVDMFFASVPVALPMIKGGKVRALAVTAPHRLGSLADVPTMAQAGYPGMEASVVFGLVGPAGIPAPVVNQINAQVNKAMQGPAVANQLLVMGIDRPPGTSGGDPASFAALLREERALWAPVVKASGAQVD</sequence>